<dbReference type="Proteomes" id="UP000275078">
    <property type="component" value="Unassembled WGS sequence"/>
</dbReference>
<feature type="region of interest" description="Disordered" evidence="1">
    <location>
        <begin position="597"/>
        <end position="627"/>
    </location>
</feature>
<keyword evidence="3" id="KW-1185">Reference proteome</keyword>
<feature type="region of interest" description="Disordered" evidence="1">
    <location>
        <begin position="828"/>
        <end position="904"/>
    </location>
</feature>
<feature type="compositionally biased region" description="Polar residues" evidence="1">
    <location>
        <begin position="874"/>
        <end position="884"/>
    </location>
</feature>
<gene>
    <name evidence="2" type="ORF">BJ508DRAFT_15999</name>
</gene>
<dbReference type="AlphaFoldDB" id="A0A3N4HRA2"/>
<reference evidence="2 3" key="1">
    <citation type="journal article" date="2018" name="Nat. Ecol. Evol.">
        <title>Pezizomycetes genomes reveal the molecular basis of ectomycorrhizal truffle lifestyle.</title>
        <authorList>
            <person name="Murat C."/>
            <person name="Payen T."/>
            <person name="Noel B."/>
            <person name="Kuo A."/>
            <person name="Morin E."/>
            <person name="Chen J."/>
            <person name="Kohler A."/>
            <person name="Krizsan K."/>
            <person name="Balestrini R."/>
            <person name="Da Silva C."/>
            <person name="Montanini B."/>
            <person name="Hainaut M."/>
            <person name="Levati E."/>
            <person name="Barry K.W."/>
            <person name="Belfiori B."/>
            <person name="Cichocki N."/>
            <person name="Clum A."/>
            <person name="Dockter R.B."/>
            <person name="Fauchery L."/>
            <person name="Guy J."/>
            <person name="Iotti M."/>
            <person name="Le Tacon F."/>
            <person name="Lindquist E.A."/>
            <person name="Lipzen A."/>
            <person name="Malagnac F."/>
            <person name="Mello A."/>
            <person name="Molinier V."/>
            <person name="Miyauchi S."/>
            <person name="Poulain J."/>
            <person name="Riccioni C."/>
            <person name="Rubini A."/>
            <person name="Sitrit Y."/>
            <person name="Splivallo R."/>
            <person name="Traeger S."/>
            <person name="Wang M."/>
            <person name="Zifcakova L."/>
            <person name="Wipf D."/>
            <person name="Zambonelli A."/>
            <person name="Paolocci F."/>
            <person name="Nowrousian M."/>
            <person name="Ottonello S."/>
            <person name="Baldrian P."/>
            <person name="Spatafora J.W."/>
            <person name="Henrissat B."/>
            <person name="Nagy L.G."/>
            <person name="Aury J.M."/>
            <person name="Wincker P."/>
            <person name="Grigoriev I.V."/>
            <person name="Bonfante P."/>
            <person name="Martin F.M."/>
        </authorList>
    </citation>
    <scope>NUCLEOTIDE SEQUENCE [LARGE SCALE GENOMIC DNA]</scope>
    <source>
        <strain evidence="2 3">RN42</strain>
    </source>
</reference>
<accession>A0A3N4HRA2</accession>
<proteinExistence type="predicted"/>
<dbReference type="EMBL" id="ML119756">
    <property type="protein sequence ID" value="RPA75837.1"/>
    <property type="molecule type" value="Genomic_DNA"/>
</dbReference>
<organism evidence="2 3">
    <name type="scientific">Ascobolus immersus RN42</name>
    <dbReference type="NCBI Taxonomy" id="1160509"/>
    <lineage>
        <taxon>Eukaryota</taxon>
        <taxon>Fungi</taxon>
        <taxon>Dikarya</taxon>
        <taxon>Ascomycota</taxon>
        <taxon>Pezizomycotina</taxon>
        <taxon>Pezizomycetes</taxon>
        <taxon>Pezizales</taxon>
        <taxon>Ascobolaceae</taxon>
        <taxon>Ascobolus</taxon>
    </lineage>
</organism>
<evidence type="ECO:0000313" key="3">
    <source>
        <dbReference type="Proteomes" id="UP000275078"/>
    </source>
</evidence>
<dbReference type="PROSITE" id="PS51257">
    <property type="entry name" value="PROKAR_LIPOPROTEIN"/>
    <property type="match status" value="1"/>
</dbReference>
<evidence type="ECO:0000313" key="2">
    <source>
        <dbReference type="EMBL" id="RPA75837.1"/>
    </source>
</evidence>
<feature type="compositionally biased region" description="Low complexity" evidence="1">
    <location>
        <begin position="829"/>
        <end position="842"/>
    </location>
</feature>
<evidence type="ECO:0000256" key="1">
    <source>
        <dbReference type="SAM" id="MobiDB-lite"/>
    </source>
</evidence>
<name>A0A3N4HRA2_ASCIM</name>
<sequence>MTVVRVLAVDRVDKVGLSSSPQPLLLWFASCAYNFVFTAGTALDPLLNLTMAGVIGISPRDIIDSLQIVIGLCKKISSTKTSANSTERYRDILHTYSRAIEHLDRNSSKVDHDLQDSFNRVRDVISKIATVIYKRSHLNWGSELVNEIRYEVLQRRDVELDDLFNQLAQQCFAMNMLFQSFSRAQLQRSETMAWERTEMIMDRLDELRQKEPNDPRNHTPSLELREQILQRIETLIKANTSKRRLKLYLEKPATVLVEEALAIQRKAKERRAAVIRSHTPDTQVEMDSGLESMLAPSFVHYSKAVLILRWVMESDPHSSSPGKENAMIVLKSISAGLFSTFDGRFPSIAQVDELLIRNREASQRLGYQQNSRVSLFDLFSEEEWCTEDCTEAPCTINQELNTRKVEVLAHLLLNDVDPSYSSYLTVSNPLDNQNTLLLCEAHYDKEETPLYGVNHMPKEKELSRDHACLCLDYLLNPKQQLSLYNPPNDKEQEHPLRYKFKNRRDVLAAVNAVCNIQTTFSYSLRRENTTHVSRSAPDSGISFAFIDTTRKAEYHSFSNFGIQTLDLHPADGIMDMDVLGDSFSSFSLDEVGTTTGSSIRSFSNPEAGPSVTQQGRRTSNGINGSRRSVSTWDSTLSTVSNYAVGLSHDGESLAYDVTLDQQHQLILYCCSNDSGKRRYAALVCDLSEIELDDRCKYCKEPHCCHVTIRGQKPSHTLMTTFASGKTSKSLRFKLDKLSPPEQSQQKRVKHIFMTLPSYEDKQHVHKYLIQQVGKALGTKHNEQRKASVAKETLKGSLKGGSFVDSDLKRELQAEAIAGSRRGSVFTLLRRNSTASSPSTSRSNSEDSLHGSFVRRSTTGFQTDDSRTALASDADSISSGLSRSSTKVHRHMPGSSRRLAPIRCS</sequence>
<protein>
    <submittedName>
        <fullName evidence="2">Uncharacterized protein</fullName>
    </submittedName>
</protein>